<keyword evidence="6" id="KW-0833">Ubl conjugation pathway</keyword>
<dbReference type="Pfam" id="PF10601">
    <property type="entry name" value="zf-LITAF-like"/>
    <property type="match status" value="1"/>
</dbReference>
<evidence type="ECO:0000256" key="5">
    <source>
        <dbReference type="ARBA" id="ARBA00022771"/>
    </source>
</evidence>
<evidence type="ECO:0000256" key="1">
    <source>
        <dbReference type="ARBA" id="ARBA00004906"/>
    </source>
</evidence>
<comment type="caution">
    <text evidence="11">The sequence shown here is derived from an EMBL/GenBank/DDBJ whole genome shotgun (WGS) entry which is preliminary data.</text>
</comment>
<feature type="transmembrane region" description="Helical" evidence="8">
    <location>
        <begin position="48"/>
        <end position="67"/>
    </location>
</feature>
<accession>A0A834HUJ4</accession>
<keyword evidence="2" id="KW-0808">Transferase</keyword>
<dbReference type="PANTHER" id="PTHR22770">
    <property type="entry name" value="UBIQUITIN CONJUGATING ENZYME 7 INTERACTING PROTEIN-RELATED"/>
    <property type="match status" value="1"/>
</dbReference>
<dbReference type="EMBL" id="JAACXV010014396">
    <property type="protein sequence ID" value="KAF7267723.1"/>
    <property type="molecule type" value="Genomic_DNA"/>
</dbReference>
<keyword evidence="8" id="KW-0472">Membrane</keyword>
<protein>
    <recommendedName>
        <fullName evidence="13">RING-type domain-containing protein</fullName>
    </recommendedName>
</protein>
<evidence type="ECO:0000256" key="3">
    <source>
        <dbReference type="ARBA" id="ARBA00022723"/>
    </source>
</evidence>
<keyword evidence="12" id="KW-1185">Reference proteome</keyword>
<evidence type="ECO:0000256" key="2">
    <source>
        <dbReference type="ARBA" id="ARBA00022679"/>
    </source>
</evidence>
<keyword evidence="5" id="KW-0863">Zinc-finger</keyword>
<evidence type="ECO:0000256" key="7">
    <source>
        <dbReference type="ARBA" id="ARBA00022833"/>
    </source>
</evidence>
<gene>
    <name evidence="11" type="ORF">GWI33_019081</name>
</gene>
<dbReference type="InterPro" id="IPR047545">
    <property type="entry name" value="BRcat_RBR_RNF216"/>
</dbReference>
<reference evidence="11" key="1">
    <citation type="submission" date="2020-08" db="EMBL/GenBank/DDBJ databases">
        <title>Genome sequencing and assembly of the red palm weevil Rhynchophorus ferrugineus.</title>
        <authorList>
            <person name="Dias G.B."/>
            <person name="Bergman C.M."/>
            <person name="Manee M."/>
        </authorList>
    </citation>
    <scope>NUCLEOTIDE SEQUENCE</scope>
    <source>
        <strain evidence="11">AA-2017</strain>
        <tissue evidence="11">Whole larva</tissue>
    </source>
</reference>
<dbReference type="InterPro" id="IPR051628">
    <property type="entry name" value="LUBAC_E3_Ligases"/>
</dbReference>
<evidence type="ECO:0008006" key="13">
    <source>
        <dbReference type="Google" id="ProtNLM"/>
    </source>
</evidence>
<keyword evidence="3" id="KW-0479">Metal-binding</keyword>
<dbReference type="PROSITE" id="PS51873">
    <property type="entry name" value="TRIAD"/>
    <property type="match status" value="1"/>
</dbReference>
<comment type="pathway">
    <text evidence="1">Protein modification; protein ubiquitination.</text>
</comment>
<evidence type="ECO:0000256" key="8">
    <source>
        <dbReference type="SAM" id="Phobius"/>
    </source>
</evidence>
<keyword evidence="8" id="KW-1133">Transmembrane helix</keyword>
<dbReference type="CDD" id="cd20339">
    <property type="entry name" value="BRcat_RBR_RNF216"/>
    <property type="match status" value="1"/>
</dbReference>
<dbReference type="GO" id="GO:0016740">
    <property type="term" value="F:transferase activity"/>
    <property type="evidence" value="ECO:0007669"/>
    <property type="project" value="UniProtKB-KW"/>
</dbReference>
<evidence type="ECO:0000256" key="6">
    <source>
        <dbReference type="ARBA" id="ARBA00022786"/>
    </source>
</evidence>
<feature type="domain" description="LITAF" evidence="9">
    <location>
        <begin position="5"/>
        <end position="92"/>
    </location>
</feature>
<keyword evidence="7" id="KW-0862">Zinc</keyword>
<dbReference type="OrthoDB" id="10009520at2759"/>
<dbReference type="InterPro" id="IPR047546">
    <property type="entry name" value="Rcat_RBR_RNF216"/>
</dbReference>
<dbReference type="GO" id="GO:0008270">
    <property type="term" value="F:zinc ion binding"/>
    <property type="evidence" value="ECO:0007669"/>
    <property type="project" value="UniProtKB-KW"/>
</dbReference>
<name>A0A834HUJ4_RHYFE</name>
<keyword evidence="8" id="KW-0812">Transmembrane</keyword>
<dbReference type="InterPro" id="IPR006629">
    <property type="entry name" value="LITAF"/>
</dbReference>
<feature type="domain" description="RING-type" evidence="10">
    <location>
        <begin position="390"/>
        <end position="599"/>
    </location>
</feature>
<dbReference type="Proteomes" id="UP000625711">
    <property type="component" value="Unassembled WGS sequence"/>
</dbReference>
<evidence type="ECO:0000313" key="11">
    <source>
        <dbReference type="EMBL" id="KAF7267723.1"/>
    </source>
</evidence>
<dbReference type="PROSITE" id="PS51837">
    <property type="entry name" value="LITAF"/>
    <property type="match status" value="1"/>
</dbReference>
<dbReference type="SUPFAM" id="SSF57850">
    <property type="entry name" value="RING/U-box"/>
    <property type="match status" value="1"/>
</dbReference>
<evidence type="ECO:0000313" key="12">
    <source>
        <dbReference type="Proteomes" id="UP000625711"/>
    </source>
</evidence>
<sequence>MKLRNSTTFAIPSHIFDVTSNVLSAELIRIIAYTKYDYKYTIRKKTHLLALILCFLGGCCCCCLIPYCVPSCKDKLHYCPRFPTSFLRDTQFIKQRLAVNLVNHNSEMDYLSVLKNVFPDRPEEQLLDIIAIIEESLPSDNPEQKYEQMVLLLSGDFLPDNVELNGDEAAGYNIPVENVGPAAGLDWKAIWAQYRDALPDADPEYLRGQAMNYAKQGIESVENFLSAAIETKDYPKMEEYIKRQKDESTLALYREAVNNRDKFLELFPNPNEDFKNESYANVLDDENITDDDLFYVKVFLYNKYPCIRKRHIDLTLSIRNKNLLHCCDHLDIIHNGLKKPRRAENFPSIANITLLKLVAFLQHRKIINSYSKYKKDTYDIFKEEARQLNLLKDCLICYDELIPEECFICQKGCIFCKKCLHQAIMVKMGDGEYNFDCSMCDSKFTMPTVQNVLGQEKFDALMIKVQSEEIRRANVDGMETCPFCDFTDVPLPSSNIFKCLNPDCRKESCRLCRHESHIPQRCDEIEYDEDVQRRIFIENRMTEALARTCYKCNKMFIKTTGCNKMICNCGAMMCYICRQPIEGYDHFGVLPKCPLHTDDKEIDLRTIQQWAEEAKAKLGNVKIKNDPSVGIENFYN</sequence>
<dbReference type="CDD" id="cd20353">
    <property type="entry name" value="Rcat_RBR_RNF216"/>
    <property type="match status" value="1"/>
</dbReference>
<evidence type="ECO:0000259" key="10">
    <source>
        <dbReference type="PROSITE" id="PS51873"/>
    </source>
</evidence>
<evidence type="ECO:0000256" key="4">
    <source>
        <dbReference type="ARBA" id="ARBA00022737"/>
    </source>
</evidence>
<keyword evidence="4" id="KW-0677">Repeat</keyword>
<dbReference type="AlphaFoldDB" id="A0A834HUJ4"/>
<dbReference type="InterPro" id="IPR044066">
    <property type="entry name" value="TRIAD_supradom"/>
</dbReference>
<organism evidence="11 12">
    <name type="scientific">Rhynchophorus ferrugineus</name>
    <name type="common">Red palm weevil</name>
    <name type="synonym">Curculio ferrugineus</name>
    <dbReference type="NCBI Taxonomy" id="354439"/>
    <lineage>
        <taxon>Eukaryota</taxon>
        <taxon>Metazoa</taxon>
        <taxon>Ecdysozoa</taxon>
        <taxon>Arthropoda</taxon>
        <taxon>Hexapoda</taxon>
        <taxon>Insecta</taxon>
        <taxon>Pterygota</taxon>
        <taxon>Neoptera</taxon>
        <taxon>Endopterygota</taxon>
        <taxon>Coleoptera</taxon>
        <taxon>Polyphaga</taxon>
        <taxon>Cucujiformia</taxon>
        <taxon>Curculionidae</taxon>
        <taxon>Dryophthorinae</taxon>
        <taxon>Rhynchophorus</taxon>
    </lineage>
</organism>
<dbReference type="Pfam" id="PF26200">
    <property type="entry name" value="Rcat_RNF216"/>
    <property type="match status" value="1"/>
</dbReference>
<proteinExistence type="predicted"/>
<dbReference type="Gene3D" id="1.20.120.1750">
    <property type="match status" value="1"/>
</dbReference>
<evidence type="ECO:0000259" key="9">
    <source>
        <dbReference type="PROSITE" id="PS51837"/>
    </source>
</evidence>
<dbReference type="PANTHER" id="PTHR22770:SF47">
    <property type="entry name" value="E3 UBIQUITIN-PROTEIN LIGASE RNF216"/>
    <property type="match status" value="1"/>
</dbReference>